<evidence type="ECO:0000313" key="4">
    <source>
        <dbReference type="EMBL" id="HIQ68284.1"/>
    </source>
</evidence>
<dbReference type="InterPro" id="IPR042178">
    <property type="entry name" value="Serpin_sf_1"/>
</dbReference>
<proteinExistence type="inferred from homology"/>
<organism evidence="4 5">
    <name type="scientific">Candidatus Faecousia excrementigallinarum</name>
    <dbReference type="NCBI Taxonomy" id="2840806"/>
    <lineage>
        <taxon>Bacteria</taxon>
        <taxon>Bacillati</taxon>
        <taxon>Bacillota</taxon>
        <taxon>Clostridia</taxon>
        <taxon>Eubacteriales</taxon>
        <taxon>Oscillospiraceae</taxon>
        <taxon>Faecousia</taxon>
    </lineage>
</organism>
<evidence type="ECO:0000313" key="5">
    <source>
        <dbReference type="Proteomes" id="UP000886796"/>
    </source>
</evidence>
<dbReference type="GO" id="GO:0005615">
    <property type="term" value="C:extracellular space"/>
    <property type="evidence" value="ECO:0007669"/>
    <property type="project" value="InterPro"/>
</dbReference>
<keyword evidence="2" id="KW-1133">Transmembrane helix</keyword>
<comment type="caution">
    <text evidence="4">The sequence shown here is derived from an EMBL/GenBank/DDBJ whole genome shotgun (WGS) entry which is preliminary data.</text>
</comment>
<dbReference type="InterPro" id="IPR023796">
    <property type="entry name" value="Serpin_dom"/>
</dbReference>
<dbReference type="GO" id="GO:0004867">
    <property type="term" value="F:serine-type endopeptidase inhibitor activity"/>
    <property type="evidence" value="ECO:0007669"/>
    <property type="project" value="InterPro"/>
</dbReference>
<feature type="domain" description="Serpin" evidence="3">
    <location>
        <begin position="111"/>
        <end position="470"/>
    </location>
</feature>
<dbReference type="PROSITE" id="PS00284">
    <property type="entry name" value="SERPIN"/>
    <property type="match status" value="1"/>
</dbReference>
<feature type="transmembrane region" description="Helical" evidence="2">
    <location>
        <begin position="33"/>
        <end position="52"/>
    </location>
</feature>
<dbReference type="PANTHER" id="PTHR11461">
    <property type="entry name" value="SERINE PROTEASE INHIBITOR, SERPIN"/>
    <property type="match status" value="1"/>
</dbReference>
<dbReference type="Pfam" id="PF00079">
    <property type="entry name" value="Serpin"/>
    <property type="match status" value="1"/>
</dbReference>
<name>A0A9D1CNE3_9FIRM</name>
<dbReference type="PANTHER" id="PTHR11461:SF211">
    <property type="entry name" value="GH10112P-RELATED"/>
    <property type="match status" value="1"/>
</dbReference>
<keyword evidence="2" id="KW-0812">Transmembrane</keyword>
<protein>
    <recommendedName>
        <fullName evidence="3">Serpin domain-containing protein</fullName>
    </recommendedName>
</protein>
<accession>A0A9D1CNE3</accession>
<sequence length="471" mass="51527">MKPIDLFESIGELDEKTLQRCRKVKSQRKLPRWMGAIAAFVAVALLCGYFLYPRGNVLTAYAIAEAVYPEMAPYPNENSPNLSEEYDAWRASVKAQEQPEGYADGLEGFFANSIREFLSGEAGENRAYAPVNVYLALGMLAELTGGSTRQEILDVLGADSIEALRTQAKAVWNAHYRNDGVTTSILGSSLWLNQNISYVPETMKILAENYYASAFQGEMGSDGFNKALQDWLDAQTGGLLQDQIQGLELKPETVLALATTIYFRAKWQTEFSPEATTPGTFHAGTGDLTCDFMHSSTENAYCWGENFGAVGLPLGNDGGTMWIVLPDEGQDVETLLDSQGVMDFLLSKGSWENQKRLTVNLSLPKFDISAQQDLCQGFENLGLSEVFTGTGDFSPMTTQVQDIALTQATHGVRVAIDEEGVSAAAYTLMALDGSTMPVEDEIDFVVDRPFLFSIISPDGLPLFVGIVHEPV</sequence>
<dbReference type="Proteomes" id="UP000886796">
    <property type="component" value="Unassembled WGS sequence"/>
</dbReference>
<dbReference type="InterPro" id="IPR036186">
    <property type="entry name" value="Serpin_sf"/>
</dbReference>
<keyword evidence="2" id="KW-0472">Membrane</keyword>
<dbReference type="Gene3D" id="3.30.497.10">
    <property type="entry name" value="Antithrombin, subunit I, domain 2"/>
    <property type="match status" value="1"/>
</dbReference>
<comment type="similarity">
    <text evidence="1">Belongs to the serpin family.</text>
</comment>
<dbReference type="InterPro" id="IPR000215">
    <property type="entry name" value="Serpin_fam"/>
</dbReference>
<reference evidence="4" key="2">
    <citation type="journal article" date="2021" name="PeerJ">
        <title>Extensive microbial diversity within the chicken gut microbiome revealed by metagenomics and culture.</title>
        <authorList>
            <person name="Gilroy R."/>
            <person name="Ravi A."/>
            <person name="Getino M."/>
            <person name="Pursley I."/>
            <person name="Horton D.L."/>
            <person name="Alikhan N.F."/>
            <person name="Baker D."/>
            <person name="Gharbi K."/>
            <person name="Hall N."/>
            <person name="Watson M."/>
            <person name="Adriaenssens E.M."/>
            <person name="Foster-Nyarko E."/>
            <person name="Jarju S."/>
            <person name="Secka A."/>
            <person name="Antonio M."/>
            <person name="Oren A."/>
            <person name="Chaudhuri R.R."/>
            <person name="La Ragione R."/>
            <person name="Hildebrand F."/>
            <person name="Pallen M.J."/>
        </authorList>
    </citation>
    <scope>NUCLEOTIDE SEQUENCE</scope>
    <source>
        <strain evidence="4">13361</strain>
    </source>
</reference>
<dbReference type="InterPro" id="IPR023795">
    <property type="entry name" value="Serpin_CS"/>
</dbReference>
<evidence type="ECO:0000256" key="2">
    <source>
        <dbReference type="SAM" id="Phobius"/>
    </source>
</evidence>
<reference evidence="4" key="1">
    <citation type="submission" date="2020-10" db="EMBL/GenBank/DDBJ databases">
        <authorList>
            <person name="Gilroy R."/>
        </authorList>
    </citation>
    <scope>NUCLEOTIDE SEQUENCE</scope>
    <source>
        <strain evidence="4">13361</strain>
    </source>
</reference>
<evidence type="ECO:0000256" key="1">
    <source>
        <dbReference type="RuleBase" id="RU000411"/>
    </source>
</evidence>
<dbReference type="Gene3D" id="2.30.39.10">
    <property type="entry name" value="Alpha-1-antitrypsin, domain 1"/>
    <property type="match status" value="1"/>
</dbReference>
<dbReference type="InterPro" id="IPR042185">
    <property type="entry name" value="Serpin_sf_2"/>
</dbReference>
<dbReference type="EMBL" id="DVFK01000101">
    <property type="protein sequence ID" value="HIQ68284.1"/>
    <property type="molecule type" value="Genomic_DNA"/>
</dbReference>
<dbReference type="SUPFAM" id="SSF56574">
    <property type="entry name" value="Serpins"/>
    <property type="match status" value="1"/>
</dbReference>
<evidence type="ECO:0000259" key="3">
    <source>
        <dbReference type="SMART" id="SM00093"/>
    </source>
</evidence>
<dbReference type="AlphaFoldDB" id="A0A9D1CNE3"/>
<dbReference type="SMART" id="SM00093">
    <property type="entry name" value="SERPIN"/>
    <property type="match status" value="1"/>
</dbReference>
<gene>
    <name evidence="4" type="ORF">IAB74_07235</name>
</gene>